<dbReference type="EMBL" id="FNOS01000006">
    <property type="protein sequence ID" value="SDY19988.1"/>
    <property type="molecule type" value="Genomic_DNA"/>
</dbReference>
<protein>
    <submittedName>
        <fullName evidence="3">D-aspartate ligase</fullName>
    </submittedName>
</protein>
<keyword evidence="4" id="KW-1185">Reference proteome</keyword>
<dbReference type="PROSITE" id="PS50975">
    <property type="entry name" value="ATP_GRASP"/>
    <property type="match status" value="1"/>
</dbReference>
<accession>A0A1H3HYV3</accession>
<dbReference type="SUPFAM" id="SSF56059">
    <property type="entry name" value="Glutathione synthetase ATP-binding domain-like"/>
    <property type="match status" value="1"/>
</dbReference>
<evidence type="ECO:0000256" key="1">
    <source>
        <dbReference type="PROSITE-ProRule" id="PRU00409"/>
    </source>
</evidence>
<dbReference type="Pfam" id="PF02786">
    <property type="entry name" value="CPSase_L_D2"/>
    <property type="match status" value="1"/>
</dbReference>
<dbReference type="InterPro" id="IPR011761">
    <property type="entry name" value="ATP-grasp"/>
</dbReference>
<keyword evidence="1" id="KW-0547">Nucleotide-binding</keyword>
<dbReference type="RefSeq" id="WP_093107873.1">
    <property type="nucleotide sequence ID" value="NZ_FNOS01000006.1"/>
</dbReference>
<gene>
    <name evidence="3" type="ORF">SAMN04488081_2316</name>
</gene>
<evidence type="ECO:0000313" key="4">
    <source>
        <dbReference type="Proteomes" id="UP000198647"/>
    </source>
</evidence>
<dbReference type="GO" id="GO:0016874">
    <property type="term" value="F:ligase activity"/>
    <property type="evidence" value="ECO:0007669"/>
    <property type="project" value="UniProtKB-KW"/>
</dbReference>
<organism evidence="3 4">
    <name type="scientific">Salimicrobium album</name>
    <dbReference type="NCBI Taxonomy" id="50717"/>
    <lineage>
        <taxon>Bacteria</taxon>
        <taxon>Bacillati</taxon>
        <taxon>Bacillota</taxon>
        <taxon>Bacilli</taxon>
        <taxon>Bacillales</taxon>
        <taxon>Bacillaceae</taxon>
        <taxon>Salimicrobium</taxon>
    </lineage>
</organism>
<comment type="caution">
    <text evidence="3">The sequence shown here is derived from an EMBL/GenBank/DDBJ whole genome shotgun (WGS) entry which is preliminary data.</text>
</comment>
<keyword evidence="1" id="KW-0067">ATP-binding</keyword>
<dbReference type="Gene3D" id="3.30.470.20">
    <property type="entry name" value="ATP-grasp fold, B domain"/>
    <property type="match status" value="1"/>
</dbReference>
<sequence>MLKQQPFIPVVLGANIGTYSIVRSFHEAYNVKSISLSKQTAGPIDKSSIIVPMTEKSMGEEDVLLAKLKEIGSMYPDQPKILIGSNDWHIESIVDFHGKLGDDWVIPYVDNQTLQKIIHKTSFYDICEKVGVPYPKYTYLNDDASPGDDVNFSFPVVIKPTDRALYESTDFEGKKKVFICENQEELEDVTARLKKAGLHKSVILQEYVPGDDSAMRILTLYVGQDGETKLASYGQVLLEDHTPGGRGNPLAIRTFSNDEVVEHAKKIVEHTGFTGIANFDIKYDQRDGKYKFFELNPRLGRSNYYMTVGGHNPVEYYVEEHLQKREITPVKAENEKLYTVVPKKLLLKYIADSELKKTIKRMFKENKAINPMFNFSVEKNPKRRFYVYASTMNFYKKFKQHPPFEKE</sequence>
<keyword evidence="3" id="KW-0436">Ligase</keyword>
<evidence type="ECO:0000259" key="2">
    <source>
        <dbReference type="PROSITE" id="PS50975"/>
    </source>
</evidence>
<dbReference type="InterPro" id="IPR013815">
    <property type="entry name" value="ATP_grasp_subdomain_1"/>
</dbReference>
<dbReference type="Proteomes" id="UP000198647">
    <property type="component" value="Unassembled WGS sequence"/>
</dbReference>
<reference evidence="3 4" key="1">
    <citation type="submission" date="2016-10" db="EMBL/GenBank/DDBJ databases">
        <authorList>
            <person name="Varghese N."/>
            <person name="Submissions S."/>
        </authorList>
    </citation>
    <scope>NUCLEOTIDE SEQUENCE [LARGE SCALE GENOMIC DNA]</scope>
    <source>
        <strain evidence="3 4">DSM 20748</strain>
    </source>
</reference>
<proteinExistence type="predicted"/>
<dbReference type="InterPro" id="IPR005479">
    <property type="entry name" value="CPAse_ATP-bd"/>
</dbReference>
<name>A0A1H3HYV3_9BACI</name>
<evidence type="ECO:0000313" key="3">
    <source>
        <dbReference type="EMBL" id="SDY19988.1"/>
    </source>
</evidence>
<feature type="domain" description="ATP-grasp" evidence="2">
    <location>
        <begin position="124"/>
        <end position="322"/>
    </location>
</feature>
<dbReference type="Gene3D" id="3.30.1490.20">
    <property type="entry name" value="ATP-grasp fold, A domain"/>
    <property type="match status" value="1"/>
</dbReference>